<dbReference type="EMBL" id="BMZH01000001">
    <property type="protein sequence ID" value="GHA81905.1"/>
    <property type="molecule type" value="Genomic_DNA"/>
</dbReference>
<proteinExistence type="predicted"/>
<keyword evidence="2" id="KW-1185">Reference proteome</keyword>
<dbReference type="AlphaFoldDB" id="A0A8J3CPF7"/>
<name>A0A8J3CPF7_9PROT</name>
<reference evidence="1" key="2">
    <citation type="submission" date="2020-09" db="EMBL/GenBank/DDBJ databases">
        <authorList>
            <person name="Sun Q."/>
            <person name="Kim S."/>
        </authorList>
    </citation>
    <scope>NUCLEOTIDE SEQUENCE</scope>
    <source>
        <strain evidence="1">KCTC 32513</strain>
    </source>
</reference>
<sequence>MNTWNRTKRLSRAYIDLEGDPVVEADLLADRGITRVQFANFMTVFQTTVSQFRDFVSDL</sequence>
<accession>A0A8J3CPF7</accession>
<reference evidence="1" key="1">
    <citation type="journal article" date="2014" name="Int. J. Syst. Evol. Microbiol.">
        <title>Complete genome sequence of Corynebacterium casei LMG S-19264T (=DSM 44701T), isolated from a smear-ripened cheese.</title>
        <authorList>
            <consortium name="US DOE Joint Genome Institute (JGI-PGF)"/>
            <person name="Walter F."/>
            <person name="Albersmeier A."/>
            <person name="Kalinowski J."/>
            <person name="Ruckert C."/>
        </authorList>
    </citation>
    <scope>NUCLEOTIDE SEQUENCE</scope>
    <source>
        <strain evidence="1">KCTC 32513</strain>
    </source>
</reference>
<gene>
    <name evidence="1" type="ORF">GCM10009069_01230</name>
</gene>
<protein>
    <submittedName>
        <fullName evidence="1">Uncharacterized protein</fullName>
    </submittedName>
</protein>
<evidence type="ECO:0000313" key="2">
    <source>
        <dbReference type="Proteomes" id="UP000634004"/>
    </source>
</evidence>
<dbReference type="Pfam" id="PF10722">
    <property type="entry name" value="YbjN"/>
    <property type="match status" value="1"/>
</dbReference>
<dbReference type="InterPro" id="IPR019660">
    <property type="entry name" value="Put_sensory_transdc_reg_YbjN"/>
</dbReference>
<dbReference type="Proteomes" id="UP000634004">
    <property type="component" value="Unassembled WGS sequence"/>
</dbReference>
<comment type="caution">
    <text evidence="1">The sequence shown here is derived from an EMBL/GenBank/DDBJ whole genome shotgun (WGS) entry which is preliminary data.</text>
</comment>
<dbReference type="RefSeq" id="WP_189494299.1">
    <property type="nucleotide sequence ID" value="NZ_BMZH01000001.1"/>
</dbReference>
<organism evidence="1 2">
    <name type="scientific">Algimonas arctica</name>
    <dbReference type="NCBI Taxonomy" id="1479486"/>
    <lineage>
        <taxon>Bacteria</taxon>
        <taxon>Pseudomonadati</taxon>
        <taxon>Pseudomonadota</taxon>
        <taxon>Alphaproteobacteria</taxon>
        <taxon>Maricaulales</taxon>
        <taxon>Robiginitomaculaceae</taxon>
        <taxon>Algimonas</taxon>
    </lineage>
</organism>
<evidence type="ECO:0000313" key="1">
    <source>
        <dbReference type="EMBL" id="GHA81905.1"/>
    </source>
</evidence>